<reference evidence="3" key="1">
    <citation type="submission" date="2019-03" db="EMBL/GenBank/DDBJ databases">
        <title>WGS assembly of Setaria viridis.</title>
        <authorList>
            <person name="Huang P."/>
            <person name="Jenkins J."/>
            <person name="Grimwood J."/>
            <person name="Barry K."/>
            <person name="Healey A."/>
            <person name="Mamidi S."/>
            <person name="Sreedasyam A."/>
            <person name="Shu S."/>
            <person name="Feldman M."/>
            <person name="Wu J."/>
            <person name="Yu Y."/>
            <person name="Chen C."/>
            <person name="Johnson J."/>
            <person name="Rokhsar D."/>
            <person name="Baxter I."/>
            <person name="Schmutz J."/>
            <person name="Brutnell T."/>
            <person name="Kellogg E."/>
        </authorList>
    </citation>
    <scope>NUCLEOTIDE SEQUENCE [LARGE SCALE GENOMIC DNA]</scope>
</reference>
<evidence type="ECO:0000313" key="3">
    <source>
        <dbReference type="EMBL" id="TKW22590.1"/>
    </source>
</evidence>
<dbReference type="InterPro" id="IPR051504">
    <property type="entry name" value="Plant_metabolite_acyltrans"/>
</dbReference>
<dbReference type="GO" id="GO:0016747">
    <property type="term" value="F:acyltransferase activity, transferring groups other than amino-acyl groups"/>
    <property type="evidence" value="ECO:0007669"/>
    <property type="project" value="UniProtKB-ARBA"/>
</dbReference>
<keyword evidence="2" id="KW-0012">Acyltransferase</keyword>
<accession>A0A4U6V0L9</accession>
<dbReference type="InterPro" id="IPR023213">
    <property type="entry name" value="CAT-like_dom_sf"/>
</dbReference>
<dbReference type="Gramene" id="TKW22590">
    <property type="protein sequence ID" value="TKW22590"/>
    <property type="gene ID" value="SEVIR_4G238800v2"/>
</dbReference>
<keyword evidence="4" id="KW-1185">Reference proteome</keyword>
<keyword evidence="1" id="KW-0808">Transferase</keyword>
<dbReference type="Proteomes" id="UP000298652">
    <property type="component" value="Chromosome 4"/>
</dbReference>
<evidence type="ECO:0000313" key="4">
    <source>
        <dbReference type="Proteomes" id="UP000298652"/>
    </source>
</evidence>
<evidence type="ECO:0000256" key="1">
    <source>
        <dbReference type="ARBA" id="ARBA00022679"/>
    </source>
</evidence>
<organism evidence="3 4">
    <name type="scientific">Setaria viridis</name>
    <name type="common">Green bristlegrass</name>
    <name type="synonym">Setaria italica subsp. viridis</name>
    <dbReference type="NCBI Taxonomy" id="4556"/>
    <lineage>
        <taxon>Eukaryota</taxon>
        <taxon>Viridiplantae</taxon>
        <taxon>Streptophyta</taxon>
        <taxon>Embryophyta</taxon>
        <taxon>Tracheophyta</taxon>
        <taxon>Spermatophyta</taxon>
        <taxon>Magnoliopsida</taxon>
        <taxon>Liliopsida</taxon>
        <taxon>Poales</taxon>
        <taxon>Poaceae</taxon>
        <taxon>PACMAD clade</taxon>
        <taxon>Panicoideae</taxon>
        <taxon>Panicodae</taxon>
        <taxon>Paniceae</taxon>
        <taxon>Cenchrinae</taxon>
        <taxon>Setaria</taxon>
    </lineage>
</organism>
<gene>
    <name evidence="3" type="ORF">SEVIR_4G238800v2</name>
</gene>
<sequence>MSSQVRFLNISHVRPVQTAAAPRRAEAVLHGPGAGPHKKIQRLFFFDGPDLPPFLSVVSVLRSSLAATLTVFLPLDGELTFRPDSGDVVIYFSPAAISSSPGVKFVEAEFAGGADGMRHLARGDAHDTEAFARLVPSLDAESLPTPVLAVQVTSPADGGAAVAVVGEKDFACGRVTRVSIRLAVAVGHAVWQFLRAWSTASREGPGSLTAPGFVQPTFARAGIRHPKSAEIACTLLSKAAPAPALPLLRSTSSKPEIMQQSARTFLLRADEIWYLKQHILERSRRFNRGEPSRPPSTYVAISSLAWVSIARAKLTMLHTDDARPIVIADCRNRLRPPLGDGFFGNSIKPCVAWASAGDLRAGVARAAAAIQDAIRVHLEELEGDPLSDTESWVATYGSTPPERIVAVGSSNRFMAYEPDFGWGGPSRVELVSLFVGQMVTLLGAGDGGVQVSVALDAAMMDAFAANFVVSSPISAVDTVDAGAVSSAR</sequence>
<proteinExistence type="predicted"/>
<dbReference type="Gene3D" id="3.30.559.10">
    <property type="entry name" value="Chloramphenicol acetyltransferase-like domain"/>
    <property type="match status" value="2"/>
</dbReference>
<dbReference type="PANTHER" id="PTHR31625">
    <property type="match status" value="1"/>
</dbReference>
<dbReference type="OMA" id="RADEIWY"/>
<dbReference type="EMBL" id="CM016555">
    <property type="protein sequence ID" value="TKW22590.1"/>
    <property type="molecule type" value="Genomic_DNA"/>
</dbReference>
<name>A0A4U6V0L9_SETVI</name>
<evidence type="ECO:0000256" key="2">
    <source>
        <dbReference type="ARBA" id="ARBA00023315"/>
    </source>
</evidence>
<protein>
    <submittedName>
        <fullName evidence="3">Uncharacterized protein</fullName>
    </submittedName>
</protein>
<dbReference type="Pfam" id="PF02458">
    <property type="entry name" value="Transferase"/>
    <property type="match status" value="1"/>
</dbReference>
<dbReference type="AlphaFoldDB" id="A0A4U6V0L9"/>